<name>A0AAF1BT69_9CORY</name>
<proteinExistence type="predicted"/>
<sequence>MTDPKSVNPYTSGTPAPKVDPAAPGVANALVALVATYALINPLVAEHLNKVGRRALTVPGALDGLGVAIGKLARHAVSFFSAYDLEEKARHLVVFTTFFDEYENGRVSFDIALNEVLEQMCPDLEERGHDVATLGALLSVSMSDLVCAAVFSLKPAPPRPAPAAWRSTTEEPAPFSATAAPCLVVPPAPFSATAATPEPSSSDAGSVATGSNASSTADSPEQICPDTPAPSSSSDAGSVATGGNASSTAVTPGSTWDSLERRAPFTVTTGSIRVLRAMFEAGRAAIEKMEAS</sequence>
<dbReference type="KEGG" id="cpyr:CYJ47_03695"/>
<feature type="transmembrane region" description="Helical" evidence="2">
    <location>
        <begin position="25"/>
        <end position="44"/>
    </location>
</feature>
<evidence type="ECO:0000256" key="1">
    <source>
        <dbReference type="SAM" id="MobiDB-lite"/>
    </source>
</evidence>
<dbReference type="EMBL" id="CP136958">
    <property type="protein sequence ID" value="WOT02884.1"/>
    <property type="molecule type" value="Genomic_DNA"/>
</dbReference>
<protein>
    <submittedName>
        <fullName evidence="3">Uncharacterized protein</fullName>
    </submittedName>
</protein>
<feature type="compositionally biased region" description="Low complexity" evidence="1">
    <location>
        <begin position="225"/>
        <end position="243"/>
    </location>
</feature>
<organism evidence="3 4">
    <name type="scientific">Corynebacterium pyruviciproducens</name>
    <dbReference type="NCBI Taxonomy" id="598660"/>
    <lineage>
        <taxon>Bacteria</taxon>
        <taxon>Bacillati</taxon>
        <taxon>Actinomycetota</taxon>
        <taxon>Actinomycetes</taxon>
        <taxon>Mycobacteriales</taxon>
        <taxon>Corynebacteriaceae</taxon>
        <taxon>Corynebacterium</taxon>
    </lineage>
</organism>
<feature type="compositionally biased region" description="Low complexity" evidence="1">
    <location>
        <begin position="192"/>
        <end position="204"/>
    </location>
</feature>
<feature type="region of interest" description="Disordered" evidence="1">
    <location>
        <begin position="192"/>
        <end position="256"/>
    </location>
</feature>
<reference evidence="3" key="1">
    <citation type="submission" date="2017-12" db="EMBL/GenBank/DDBJ databases">
        <authorList>
            <person name="Thomas-White K."/>
            <person name="Wolfe A.J."/>
        </authorList>
    </citation>
    <scope>NUCLEOTIDE SEQUENCE</scope>
    <source>
        <strain evidence="3">UMB0763</strain>
    </source>
</reference>
<dbReference type="AlphaFoldDB" id="A0AAF1BT69"/>
<reference evidence="3" key="2">
    <citation type="submission" date="2023-10" db="EMBL/GenBank/DDBJ databases">
        <authorList>
            <person name="Choi B."/>
        </authorList>
    </citation>
    <scope>NUCLEOTIDE SEQUENCE</scope>
    <source>
        <strain evidence="3">UMB0763</strain>
    </source>
</reference>
<accession>A0AAF1BT69</accession>
<evidence type="ECO:0000313" key="4">
    <source>
        <dbReference type="Proteomes" id="UP000234560"/>
    </source>
</evidence>
<dbReference type="Proteomes" id="UP000234560">
    <property type="component" value="Chromosome"/>
</dbReference>
<evidence type="ECO:0000256" key="2">
    <source>
        <dbReference type="SAM" id="Phobius"/>
    </source>
</evidence>
<dbReference type="RefSeq" id="WP_101678373.1">
    <property type="nucleotide sequence ID" value="NZ_CP136958.1"/>
</dbReference>
<keyword evidence="2" id="KW-1133">Transmembrane helix</keyword>
<feature type="compositionally biased region" description="Polar residues" evidence="1">
    <location>
        <begin position="208"/>
        <end position="219"/>
    </location>
</feature>
<keyword evidence="2" id="KW-0812">Transmembrane</keyword>
<feature type="compositionally biased region" description="Polar residues" evidence="1">
    <location>
        <begin position="244"/>
        <end position="256"/>
    </location>
</feature>
<keyword evidence="2" id="KW-0472">Membrane</keyword>
<evidence type="ECO:0000313" key="3">
    <source>
        <dbReference type="EMBL" id="WOT02884.1"/>
    </source>
</evidence>
<gene>
    <name evidence="3" type="ORF">CYJ47_03695</name>
</gene>